<evidence type="ECO:0000256" key="1">
    <source>
        <dbReference type="SAM" id="Phobius"/>
    </source>
</evidence>
<keyword evidence="2" id="KW-0732">Signal</keyword>
<dbReference type="Proteomes" id="UP000783686">
    <property type="component" value="Unassembled WGS sequence"/>
</dbReference>
<evidence type="ECO:0000313" key="4">
    <source>
        <dbReference type="Proteomes" id="UP000614601"/>
    </source>
</evidence>
<evidence type="ECO:0000256" key="2">
    <source>
        <dbReference type="SAM" id="SignalP"/>
    </source>
</evidence>
<name>A0A811KKJ4_9BILA</name>
<feature type="transmembrane region" description="Helical" evidence="1">
    <location>
        <begin position="42"/>
        <end position="62"/>
    </location>
</feature>
<feature type="transmembrane region" description="Helical" evidence="1">
    <location>
        <begin position="114"/>
        <end position="135"/>
    </location>
</feature>
<feature type="transmembrane region" description="Helical" evidence="1">
    <location>
        <begin position="74"/>
        <end position="94"/>
    </location>
</feature>
<accession>A0A811KKJ4</accession>
<sequence>MASDRTCCNTVHVHTAVFIIALLLLALSTVSCVQCFLAETLDWYTIGGSIFAMLIFLMLMIGNRTNSVGFYCPFLFLNILCIIVMVLLCVKFGVDVFFGISKIAEDQKMMISVAVFFGIQFALLGLQLYITLLVMRDRNHLNALNNGP</sequence>
<dbReference type="Proteomes" id="UP000614601">
    <property type="component" value="Unassembled WGS sequence"/>
</dbReference>
<dbReference type="AlphaFoldDB" id="A0A811KKJ4"/>
<dbReference type="EMBL" id="CAJFDH010000003">
    <property type="protein sequence ID" value="CAD5216270.1"/>
    <property type="molecule type" value="Genomic_DNA"/>
</dbReference>
<reference evidence="3" key="1">
    <citation type="submission" date="2020-09" db="EMBL/GenBank/DDBJ databases">
        <authorList>
            <person name="Kikuchi T."/>
        </authorList>
    </citation>
    <scope>NUCLEOTIDE SEQUENCE</scope>
    <source>
        <strain evidence="3">SH1</strain>
    </source>
</reference>
<gene>
    <name evidence="3" type="ORF">BOKJ2_LOCUS6509</name>
</gene>
<keyword evidence="4" id="KW-1185">Reference proteome</keyword>
<organism evidence="3 4">
    <name type="scientific">Bursaphelenchus okinawaensis</name>
    <dbReference type="NCBI Taxonomy" id="465554"/>
    <lineage>
        <taxon>Eukaryota</taxon>
        <taxon>Metazoa</taxon>
        <taxon>Ecdysozoa</taxon>
        <taxon>Nematoda</taxon>
        <taxon>Chromadorea</taxon>
        <taxon>Rhabditida</taxon>
        <taxon>Tylenchina</taxon>
        <taxon>Tylenchomorpha</taxon>
        <taxon>Aphelenchoidea</taxon>
        <taxon>Aphelenchoididae</taxon>
        <taxon>Bursaphelenchus</taxon>
    </lineage>
</organism>
<feature type="signal peptide" evidence="2">
    <location>
        <begin position="1"/>
        <end position="32"/>
    </location>
</feature>
<keyword evidence="1" id="KW-0812">Transmembrane</keyword>
<feature type="chain" id="PRO_5035681607" evidence="2">
    <location>
        <begin position="33"/>
        <end position="148"/>
    </location>
</feature>
<keyword evidence="1" id="KW-1133">Transmembrane helix</keyword>
<comment type="caution">
    <text evidence="3">The sequence shown here is derived from an EMBL/GenBank/DDBJ whole genome shotgun (WGS) entry which is preliminary data.</text>
</comment>
<dbReference type="PROSITE" id="PS51257">
    <property type="entry name" value="PROKAR_LIPOPROTEIN"/>
    <property type="match status" value="1"/>
</dbReference>
<evidence type="ECO:0000313" key="3">
    <source>
        <dbReference type="EMBL" id="CAD5216270.1"/>
    </source>
</evidence>
<protein>
    <submittedName>
        <fullName evidence="3">Uncharacterized protein</fullName>
    </submittedName>
</protein>
<dbReference type="EMBL" id="CAJFCW020000003">
    <property type="protein sequence ID" value="CAG9105613.1"/>
    <property type="molecule type" value="Genomic_DNA"/>
</dbReference>
<proteinExistence type="predicted"/>
<keyword evidence="1" id="KW-0472">Membrane</keyword>